<evidence type="ECO:0000256" key="5">
    <source>
        <dbReference type="ARBA" id="ARBA00023288"/>
    </source>
</evidence>
<evidence type="ECO:0000256" key="3">
    <source>
        <dbReference type="ARBA" id="ARBA00023136"/>
    </source>
</evidence>
<dbReference type="SUPFAM" id="SSF53850">
    <property type="entry name" value="Periplasmic binding protein-like II"/>
    <property type="match status" value="1"/>
</dbReference>
<reference evidence="7 8" key="1">
    <citation type="submission" date="2019-12" db="EMBL/GenBank/DDBJ databases">
        <title>Streptomyces sp. strain T44 isolated from rhizosphere soil of Broussonetia papyrifera.</title>
        <authorList>
            <person name="Mo P."/>
        </authorList>
    </citation>
    <scope>NUCLEOTIDE SEQUENCE [LARGE SCALE GENOMIC DNA]</scope>
    <source>
        <strain evidence="7 8">T44</strain>
    </source>
</reference>
<dbReference type="Gene3D" id="3.40.190.10">
    <property type="entry name" value="Periplasmic binding protein-like II"/>
    <property type="match status" value="2"/>
</dbReference>
<keyword evidence="4" id="KW-0564">Palmitate</keyword>
<keyword evidence="8" id="KW-1185">Reference proteome</keyword>
<evidence type="ECO:0000256" key="1">
    <source>
        <dbReference type="ARBA" id="ARBA00022475"/>
    </source>
</evidence>
<dbReference type="InterPro" id="IPR006059">
    <property type="entry name" value="SBP"/>
</dbReference>
<evidence type="ECO:0000313" key="7">
    <source>
        <dbReference type="EMBL" id="QHA02347.1"/>
    </source>
</evidence>
<evidence type="ECO:0000256" key="6">
    <source>
        <dbReference type="SAM" id="SignalP"/>
    </source>
</evidence>
<dbReference type="Pfam" id="PF01547">
    <property type="entry name" value="SBP_bac_1"/>
    <property type="match status" value="1"/>
</dbReference>
<dbReference type="RefSeq" id="WP_158917260.1">
    <property type="nucleotide sequence ID" value="NZ_CP047020.1"/>
</dbReference>
<dbReference type="KEGG" id="sbro:GQF42_02660"/>
<dbReference type="InterPro" id="IPR050490">
    <property type="entry name" value="Bact_solute-bd_prot1"/>
</dbReference>
<gene>
    <name evidence="7" type="ORF">GQF42_02660</name>
</gene>
<keyword evidence="2 6" id="KW-0732">Signal</keyword>
<dbReference type="PROSITE" id="PS51257">
    <property type="entry name" value="PROKAR_LIPOPROTEIN"/>
    <property type="match status" value="1"/>
</dbReference>
<evidence type="ECO:0000256" key="4">
    <source>
        <dbReference type="ARBA" id="ARBA00023139"/>
    </source>
</evidence>
<organism evidence="7 8">
    <name type="scientific">Streptomyces broussonetiae</name>
    <dbReference type="NCBI Taxonomy" id="2686304"/>
    <lineage>
        <taxon>Bacteria</taxon>
        <taxon>Bacillati</taxon>
        <taxon>Actinomycetota</taxon>
        <taxon>Actinomycetes</taxon>
        <taxon>Kitasatosporales</taxon>
        <taxon>Streptomycetaceae</taxon>
        <taxon>Streptomyces</taxon>
    </lineage>
</organism>
<feature type="signal peptide" evidence="6">
    <location>
        <begin position="1"/>
        <end position="22"/>
    </location>
</feature>
<feature type="chain" id="PRO_5039300721" evidence="6">
    <location>
        <begin position="23"/>
        <end position="424"/>
    </location>
</feature>
<keyword evidence="5" id="KW-0449">Lipoprotein</keyword>
<dbReference type="PANTHER" id="PTHR43649">
    <property type="entry name" value="ARABINOSE-BINDING PROTEIN-RELATED"/>
    <property type="match status" value="1"/>
</dbReference>
<protein>
    <submittedName>
        <fullName evidence="7">Extracellular solute-binding protein</fullName>
    </submittedName>
</protein>
<evidence type="ECO:0000256" key="2">
    <source>
        <dbReference type="ARBA" id="ARBA00022729"/>
    </source>
</evidence>
<evidence type="ECO:0000313" key="8">
    <source>
        <dbReference type="Proteomes" id="UP000436138"/>
    </source>
</evidence>
<dbReference type="EMBL" id="CP047020">
    <property type="protein sequence ID" value="QHA02347.1"/>
    <property type="molecule type" value="Genomic_DNA"/>
</dbReference>
<sequence length="424" mass="45597">MRTRLRRLTTAAAASAFALVLAACSSSSSGTTADGKTVLTVVGFEGGGNEIADIPAINAAFEKAHPNIKVDYKYVANTEYDAYNNTRLAAGTAADVLMVNKDRLTTWQQQGFLADLSDQPWVKRMLPNLAPYTQVDGKTYDFVQQNIPIGLYANLDLLKKAGIKQVPQTWPELISDLKTLRAKNMGGLEIPNLKGWDAEQVSLALAANLIDPSWGSGYDKGTSTWAATWSPVIDHLKQLLTSGLVDGKTMNGLDPFSQGVSQFTAGKWAFYVDGAWDLSHYQQSAKFGFTLNPFPGGPAGGKPKTFTFIGSGWSVNGASSHKNAAESYVDFMSQPQQDSAYLKAESCFTTLTDVPSPKVTQSAPVAAAFAAGNTSPSQVEVPNYPNSEDKFTAQLNALFNNPSMDTGALLKQLDKEIPKTPSKK</sequence>
<dbReference type="Proteomes" id="UP000436138">
    <property type="component" value="Chromosome"/>
</dbReference>
<dbReference type="AlphaFoldDB" id="A0A6I6MZ52"/>
<keyword evidence="3" id="KW-0472">Membrane</keyword>
<keyword evidence="1" id="KW-1003">Cell membrane</keyword>
<name>A0A6I6MZ52_9ACTN</name>
<dbReference type="PANTHER" id="PTHR43649:SF33">
    <property type="entry name" value="POLYGALACTURONAN_RHAMNOGALACTURONAN-BINDING PROTEIN YTCQ"/>
    <property type="match status" value="1"/>
</dbReference>
<accession>A0A6I6MZ52</accession>
<proteinExistence type="predicted"/>